<name>C6RHQ6_9BACT</name>
<dbReference type="AlphaFoldDB" id="C6RHQ6"/>
<evidence type="ECO:0000313" key="2">
    <source>
        <dbReference type="Proteomes" id="UP000003107"/>
    </source>
</evidence>
<proteinExistence type="predicted"/>
<comment type="caution">
    <text evidence="1">The sequence shown here is derived from an EMBL/GenBank/DDBJ whole genome shotgun (WGS) entry which is preliminary data.</text>
</comment>
<sequence length="54" mass="6426">QPKPIRLKLKFTKQIDKREQKRQRKFELNLSEFNSNSIWQDANLASNLTAPSRI</sequence>
<feature type="non-terminal residue" evidence="1">
    <location>
        <position position="1"/>
    </location>
</feature>
<accession>C6RHQ6</accession>
<keyword evidence="2" id="KW-1185">Reference proteome</keyword>
<dbReference type="Proteomes" id="UP000003107">
    <property type="component" value="Unassembled WGS sequence"/>
</dbReference>
<evidence type="ECO:0000313" key="1">
    <source>
        <dbReference type="EMBL" id="EET78936.1"/>
    </source>
</evidence>
<organism evidence="1 2">
    <name type="scientific">Campylobacter showae RM3277</name>
    <dbReference type="NCBI Taxonomy" id="553219"/>
    <lineage>
        <taxon>Bacteria</taxon>
        <taxon>Pseudomonadati</taxon>
        <taxon>Campylobacterota</taxon>
        <taxon>Epsilonproteobacteria</taxon>
        <taxon>Campylobacterales</taxon>
        <taxon>Campylobacteraceae</taxon>
        <taxon>Campylobacter</taxon>
    </lineage>
</organism>
<dbReference type="EMBL" id="ACVQ01000028">
    <property type="protein sequence ID" value="EET78936.1"/>
    <property type="molecule type" value="Genomic_DNA"/>
</dbReference>
<gene>
    <name evidence="1" type="ORF">CAMSH0001_1009</name>
</gene>
<protein>
    <submittedName>
        <fullName evidence="1">Uncharacterized protein</fullName>
    </submittedName>
</protein>
<reference evidence="1 2" key="1">
    <citation type="submission" date="2009-07" db="EMBL/GenBank/DDBJ databases">
        <authorList>
            <person name="Madupu R."/>
            <person name="Sebastian Y."/>
            <person name="Durkin A.S."/>
            <person name="Torralba M."/>
            <person name="Methe B."/>
            <person name="Sutton G.G."/>
            <person name="Strausberg R.L."/>
            <person name="Nelson K.E."/>
        </authorList>
    </citation>
    <scope>NUCLEOTIDE SEQUENCE [LARGE SCALE GENOMIC DNA]</scope>
    <source>
        <strain evidence="1 2">RM3277</strain>
    </source>
</reference>